<gene>
    <name evidence="1" type="ORF">GMARGA_LOCUS41408</name>
</gene>
<comment type="caution">
    <text evidence="1">The sequence shown here is derived from an EMBL/GenBank/DDBJ whole genome shotgun (WGS) entry which is preliminary data.</text>
</comment>
<accession>A0ABN7XBM5</accession>
<protein>
    <submittedName>
        <fullName evidence="1">23941_t:CDS:1</fullName>
    </submittedName>
</protein>
<sequence length="203" mass="23501">RRSSTSVTNNNKNTAPSIYKKLTFVNLSTENFNLDNNNKSNRIHPDGKFLCKNIAHQFGMEVGVLEVRAYVRHNFDSQYIIQSILTLLEGIRFVTLQVYNERLIVHGYDFTNSPIKVRQTLIDVLIPIQPIVNVGLTMLWDIESAIRFVKEITKLNEFLRRIDSSFGILANQLSNKVPYEALIGKKKFYQKFIHLNLCDILLR</sequence>
<keyword evidence="2" id="KW-1185">Reference proteome</keyword>
<evidence type="ECO:0000313" key="2">
    <source>
        <dbReference type="Proteomes" id="UP000789901"/>
    </source>
</evidence>
<name>A0ABN7XBM5_GIGMA</name>
<organism evidence="1 2">
    <name type="scientific">Gigaspora margarita</name>
    <dbReference type="NCBI Taxonomy" id="4874"/>
    <lineage>
        <taxon>Eukaryota</taxon>
        <taxon>Fungi</taxon>
        <taxon>Fungi incertae sedis</taxon>
        <taxon>Mucoromycota</taxon>
        <taxon>Glomeromycotina</taxon>
        <taxon>Glomeromycetes</taxon>
        <taxon>Diversisporales</taxon>
        <taxon>Gigasporaceae</taxon>
        <taxon>Gigaspora</taxon>
    </lineage>
</organism>
<evidence type="ECO:0000313" key="1">
    <source>
        <dbReference type="EMBL" id="CAG8852587.1"/>
    </source>
</evidence>
<proteinExistence type="predicted"/>
<dbReference type="EMBL" id="CAJVQB010113826">
    <property type="protein sequence ID" value="CAG8852587.1"/>
    <property type="molecule type" value="Genomic_DNA"/>
</dbReference>
<feature type="non-terminal residue" evidence="1">
    <location>
        <position position="1"/>
    </location>
</feature>
<reference evidence="1 2" key="1">
    <citation type="submission" date="2021-06" db="EMBL/GenBank/DDBJ databases">
        <authorList>
            <person name="Kallberg Y."/>
            <person name="Tangrot J."/>
            <person name="Rosling A."/>
        </authorList>
    </citation>
    <scope>NUCLEOTIDE SEQUENCE [LARGE SCALE GENOMIC DNA]</scope>
    <source>
        <strain evidence="1 2">120-4 pot B 10/14</strain>
    </source>
</reference>
<dbReference type="Proteomes" id="UP000789901">
    <property type="component" value="Unassembled WGS sequence"/>
</dbReference>